<keyword evidence="8" id="KW-0963">Cytoplasm</keyword>
<dbReference type="NCBIfam" id="TIGR00174">
    <property type="entry name" value="miaA"/>
    <property type="match status" value="1"/>
</dbReference>
<evidence type="ECO:0000256" key="6">
    <source>
        <dbReference type="ARBA" id="ARBA00022833"/>
    </source>
</evidence>
<keyword evidence="8 9" id="KW-0819">tRNA processing</keyword>
<dbReference type="SUPFAM" id="SSF57667">
    <property type="entry name" value="beta-beta-alpha zinc fingers"/>
    <property type="match status" value="1"/>
</dbReference>
<dbReference type="GO" id="GO:0008270">
    <property type="term" value="F:zinc ion binding"/>
    <property type="evidence" value="ECO:0007669"/>
    <property type="project" value="UniProtKB-KW"/>
</dbReference>
<dbReference type="Gene3D" id="3.40.50.300">
    <property type="entry name" value="P-loop containing nucleotide triphosphate hydrolases"/>
    <property type="match status" value="1"/>
</dbReference>
<evidence type="ECO:0000256" key="2">
    <source>
        <dbReference type="ARBA" id="ARBA00022679"/>
    </source>
</evidence>
<accession>A0A139ICS4</accession>
<dbReference type="STRING" id="113226.A0A139ICS4"/>
<evidence type="ECO:0000256" key="1">
    <source>
        <dbReference type="ARBA" id="ARBA00005842"/>
    </source>
</evidence>
<evidence type="ECO:0000259" key="12">
    <source>
        <dbReference type="Pfam" id="PF12171"/>
    </source>
</evidence>
<keyword evidence="3" id="KW-0479">Metal-binding</keyword>
<comment type="function">
    <text evidence="8">Catalyzes the transfer of a dimethylallyl group onto the adenine at position 37.</text>
</comment>
<dbReference type="InterPro" id="IPR018022">
    <property type="entry name" value="IPT"/>
</dbReference>
<dbReference type="GO" id="GO:0005524">
    <property type="term" value="F:ATP binding"/>
    <property type="evidence" value="ECO:0007669"/>
    <property type="project" value="UniProtKB-UniRule"/>
</dbReference>
<dbReference type="GO" id="GO:0005739">
    <property type="term" value="C:mitochondrion"/>
    <property type="evidence" value="ECO:0007669"/>
    <property type="project" value="TreeGrafter"/>
</dbReference>
<dbReference type="InterPro" id="IPR039657">
    <property type="entry name" value="Dimethylallyltransferase"/>
</dbReference>
<dbReference type="HAMAP" id="MF_00185">
    <property type="entry name" value="IPP_trans"/>
    <property type="match status" value="1"/>
</dbReference>
<dbReference type="AlphaFoldDB" id="A0A139ICS4"/>
<evidence type="ECO:0000256" key="10">
    <source>
        <dbReference type="RuleBase" id="RU003785"/>
    </source>
</evidence>
<dbReference type="Pfam" id="PF01715">
    <property type="entry name" value="IPPT"/>
    <property type="match status" value="1"/>
</dbReference>
<dbReference type="GO" id="GO:0006400">
    <property type="term" value="P:tRNA modification"/>
    <property type="evidence" value="ECO:0007669"/>
    <property type="project" value="TreeGrafter"/>
</dbReference>
<keyword evidence="7 8" id="KW-0067">ATP-binding</keyword>
<keyword evidence="14" id="KW-1185">Reference proteome</keyword>
<gene>
    <name evidence="13" type="ORF">AC579_10288</name>
</gene>
<protein>
    <recommendedName>
        <fullName evidence="8 9">tRNA dimethylallyltransferase</fullName>
        <ecNumber evidence="8 9">2.5.1.75</ecNumber>
    </recommendedName>
</protein>
<dbReference type="PANTHER" id="PTHR11088">
    <property type="entry name" value="TRNA DIMETHYLALLYLTRANSFERASE"/>
    <property type="match status" value="1"/>
</dbReference>
<keyword evidence="2 8" id="KW-0808">Transferase</keyword>
<evidence type="ECO:0000256" key="7">
    <source>
        <dbReference type="ARBA" id="ARBA00022840"/>
    </source>
</evidence>
<dbReference type="InterPro" id="IPR022755">
    <property type="entry name" value="Znf_C2H2_jaz"/>
</dbReference>
<keyword evidence="4 8" id="KW-0547">Nucleotide-binding</keyword>
<evidence type="ECO:0000313" key="13">
    <source>
        <dbReference type="EMBL" id="KXT12402.1"/>
    </source>
</evidence>
<comment type="catalytic activity">
    <reaction evidence="8 9">
        <text>adenosine(37) in tRNA + dimethylallyl diphosphate = N(6)-dimethylallyladenosine(37) in tRNA + diphosphate</text>
        <dbReference type="Rhea" id="RHEA:26482"/>
        <dbReference type="Rhea" id="RHEA-COMP:10162"/>
        <dbReference type="Rhea" id="RHEA-COMP:10375"/>
        <dbReference type="ChEBI" id="CHEBI:33019"/>
        <dbReference type="ChEBI" id="CHEBI:57623"/>
        <dbReference type="ChEBI" id="CHEBI:74411"/>
        <dbReference type="ChEBI" id="CHEBI:74415"/>
        <dbReference type="EC" id="2.5.1.75"/>
    </reaction>
</comment>
<dbReference type="InterPro" id="IPR030666">
    <property type="entry name" value="IPP_transferase_euk"/>
</dbReference>
<evidence type="ECO:0000313" key="14">
    <source>
        <dbReference type="Proteomes" id="UP000073492"/>
    </source>
</evidence>
<dbReference type="PANTHER" id="PTHR11088:SF89">
    <property type="entry name" value="TRNA DIMETHYLALLYLTRANSFERASE"/>
    <property type="match status" value="1"/>
</dbReference>
<dbReference type="GO" id="GO:0052381">
    <property type="term" value="F:tRNA dimethylallyltransferase activity"/>
    <property type="evidence" value="ECO:0007669"/>
    <property type="project" value="UniProtKB-UniRule"/>
</dbReference>
<evidence type="ECO:0000256" key="5">
    <source>
        <dbReference type="ARBA" id="ARBA00022771"/>
    </source>
</evidence>
<name>A0A139ICS4_9PEZI</name>
<evidence type="ECO:0000256" key="3">
    <source>
        <dbReference type="ARBA" id="ARBA00022723"/>
    </source>
</evidence>
<dbReference type="PIRSF" id="PIRSF039110">
    <property type="entry name" value="IPP_transferase"/>
    <property type="match status" value="1"/>
</dbReference>
<evidence type="ECO:0000256" key="8">
    <source>
        <dbReference type="PIRNR" id="PIRNR039110"/>
    </source>
</evidence>
<sequence>MTRVPPTNPLIAIIGATGTGKSQLAVEVAKRYNGEIINGDAMQLYEGLPIITNKITPQEQEGIPHHLLGCIGWQGQPWVVGTFVRKALKVIEEIRSRGRLPILVGGTHYYTQSLLLKDRLAESDDAQEEREFVADTSNKWPILKERTGLLLEELKKIDPVMAERWHPNDRRKIQRSLEIYLQTGQRASDIYAEQRSEQAMEGAEMRFPTLLFWVHAEQQTLRTRLDVRVDKMLAQGLLHEVETLDTAAKEAKSNGLSIDESKGIWVSIGYKEFIDYVQARRNEGADGQDLLKLHAASLEKTKAATRQYSKRQVRWIRIKLLNALADAGAFDQLYLLDGSDVSRYNDNVVQPALNLTNQFLRAEDMPSPASLSDAAIEQLRPKRDDLASKPEDWAKQYCPVCDVTSVTPNQWQQHITSNSHKKRASKQRQREQAKSSSS</sequence>
<reference evidence="13 14" key="1">
    <citation type="submission" date="2015-07" db="EMBL/GenBank/DDBJ databases">
        <title>Comparative genomics of the Sigatoka disease complex on banana suggests a link between parallel evolutionary changes in Pseudocercospora fijiensis and Pseudocercospora eumusae and increased virulence on the banana host.</title>
        <authorList>
            <person name="Chang T.-C."/>
            <person name="Salvucci A."/>
            <person name="Crous P.W."/>
            <person name="Stergiopoulos I."/>
        </authorList>
    </citation>
    <scope>NUCLEOTIDE SEQUENCE [LARGE SCALE GENOMIC DNA]</scope>
    <source>
        <strain evidence="13 14">CBS 116634</strain>
    </source>
</reference>
<keyword evidence="6" id="KW-0862">Zinc</keyword>
<evidence type="ECO:0000256" key="4">
    <source>
        <dbReference type="ARBA" id="ARBA00022741"/>
    </source>
</evidence>
<keyword evidence="5" id="KW-0863">Zinc-finger</keyword>
<dbReference type="SUPFAM" id="SSF52540">
    <property type="entry name" value="P-loop containing nucleoside triphosphate hydrolases"/>
    <property type="match status" value="2"/>
</dbReference>
<dbReference type="Gene3D" id="3.30.160.60">
    <property type="entry name" value="Classic Zinc Finger"/>
    <property type="match status" value="1"/>
</dbReference>
<dbReference type="InterPro" id="IPR027417">
    <property type="entry name" value="P-loop_NTPase"/>
</dbReference>
<dbReference type="EC" id="2.5.1.75" evidence="8 9"/>
<organism evidence="13 14">
    <name type="scientific">Pseudocercospora musae</name>
    <dbReference type="NCBI Taxonomy" id="113226"/>
    <lineage>
        <taxon>Eukaryota</taxon>
        <taxon>Fungi</taxon>
        <taxon>Dikarya</taxon>
        <taxon>Ascomycota</taxon>
        <taxon>Pezizomycotina</taxon>
        <taxon>Dothideomycetes</taxon>
        <taxon>Dothideomycetidae</taxon>
        <taxon>Mycosphaerellales</taxon>
        <taxon>Mycosphaerellaceae</taxon>
        <taxon>Pseudocercospora</taxon>
    </lineage>
</organism>
<feature type="compositionally biased region" description="Basic and acidic residues" evidence="11">
    <location>
        <begin position="428"/>
        <end position="438"/>
    </location>
</feature>
<dbReference type="Gene3D" id="1.10.20.140">
    <property type="match status" value="1"/>
</dbReference>
<evidence type="ECO:0000256" key="11">
    <source>
        <dbReference type="SAM" id="MobiDB-lite"/>
    </source>
</evidence>
<feature type="region of interest" description="Disordered" evidence="11">
    <location>
        <begin position="412"/>
        <end position="438"/>
    </location>
</feature>
<dbReference type="Pfam" id="PF12171">
    <property type="entry name" value="zf-C2H2_jaz"/>
    <property type="match status" value="1"/>
</dbReference>
<dbReference type="Proteomes" id="UP000073492">
    <property type="component" value="Unassembled WGS sequence"/>
</dbReference>
<comment type="similarity">
    <text evidence="1 8 10">Belongs to the IPP transferase family.</text>
</comment>
<evidence type="ECO:0000256" key="9">
    <source>
        <dbReference type="RuleBase" id="RU003783"/>
    </source>
</evidence>
<dbReference type="InterPro" id="IPR036236">
    <property type="entry name" value="Znf_C2H2_sf"/>
</dbReference>
<feature type="domain" description="Zinc finger double-stranded RNA binding" evidence="12">
    <location>
        <begin position="397"/>
        <end position="421"/>
    </location>
</feature>
<comment type="caution">
    <text evidence="13">The sequence shown here is derived from an EMBL/GenBank/DDBJ whole genome shotgun (WGS) entry which is preliminary data.</text>
</comment>
<dbReference type="EMBL" id="LFZO01000152">
    <property type="protein sequence ID" value="KXT12402.1"/>
    <property type="molecule type" value="Genomic_DNA"/>
</dbReference>
<dbReference type="OrthoDB" id="775260at2759"/>
<proteinExistence type="inferred from homology"/>